<dbReference type="Pfam" id="PF01381">
    <property type="entry name" value="HTH_3"/>
    <property type="match status" value="1"/>
</dbReference>
<reference evidence="3 4" key="1">
    <citation type="journal article" date="2011" name="Stand. Genomic Sci.">
        <title>Non-contiguous finished genome sequence and contextual data of the filamentous soil bacterium Ktedonobacter racemifer type strain (SOSP1-21).</title>
        <authorList>
            <person name="Chang Y.J."/>
            <person name="Land M."/>
            <person name="Hauser L."/>
            <person name="Chertkov O."/>
            <person name="Del Rio T.G."/>
            <person name="Nolan M."/>
            <person name="Copeland A."/>
            <person name="Tice H."/>
            <person name="Cheng J.F."/>
            <person name="Lucas S."/>
            <person name="Han C."/>
            <person name="Goodwin L."/>
            <person name="Pitluck S."/>
            <person name="Ivanova N."/>
            <person name="Ovchinikova G."/>
            <person name="Pati A."/>
            <person name="Chen A."/>
            <person name="Palaniappan K."/>
            <person name="Mavromatis K."/>
            <person name="Liolios K."/>
            <person name="Brettin T."/>
            <person name="Fiebig A."/>
            <person name="Rohde M."/>
            <person name="Abt B."/>
            <person name="Goker M."/>
            <person name="Detter J.C."/>
            <person name="Woyke T."/>
            <person name="Bristow J."/>
            <person name="Eisen J.A."/>
            <person name="Markowitz V."/>
            <person name="Hugenholtz P."/>
            <person name="Kyrpides N.C."/>
            <person name="Klenk H.P."/>
            <person name="Lapidus A."/>
        </authorList>
    </citation>
    <scope>NUCLEOTIDE SEQUENCE [LARGE SCALE GENOMIC DNA]</scope>
    <source>
        <strain evidence="4">DSM 44963</strain>
    </source>
</reference>
<dbReference type="Gene3D" id="3.40.50.300">
    <property type="entry name" value="P-loop containing nucleotide triphosphate hydrolases"/>
    <property type="match status" value="1"/>
</dbReference>
<dbReference type="InterPro" id="IPR011990">
    <property type="entry name" value="TPR-like_helical_dom_sf"/>
</dbReference>
<dbReference type="AlphaFoldDB" id="D6TRS4"/>
<dbReference type="InterPro" id="IPR001387">
    <property type="entry name" value="Cro/C1-type_HTH"/>
</dbReference>
<dbReference type="SUPFAM" id="SSF52540">
    <property type="entry name" value="P-loop containing nucleoside triphosphate hydrolases"/>
    <property type="match status" value="1"/>
</dbReference>
<dbReference type="InterPro" id="IPR019734">
    <property type="entry name" value="TPR_rpt"/>
</dbReference>
<comment type="caution">
    <text evidence="3">The sequence shown here is derived from an EMBL/GenBank/DDBJ whole genome shotgun (WGS) entry which is preliminary data.</text>
</comment>
<dbReference type="Gene3D" id="1.10.260.40">
    <property type="entry name" value="lambda repressor-like DNA-binding domains"/>
    <property type="match status" value="1"/>
</dbReference>
<dbReference type="GO" id="GO:0003677">
    <property type="term" value="F:DNA binding"/>
    <property type="evidence" value="ECO:0007669"/>
    <property type="project" value="InterPro"/>
</dbReference>
<feature type="repeat" description="TPR" evidence="1">
    <location>
        <begin position="722"/>
        <end position="755"/>
    </location>
</feature>
<accession>D6TRS4</accession>
<dbReference type="InterPro" id="IPR002182">
    <property type="entry name" value="NB-ARC"/>
</dbReference>
<dbReference type="SMART" id="SM00530">
    <property type="entry name" value="HTH_XRE"/>
    <property type="match status" value="1"/>
</dbReference>
<dbReference type="PANTHER" id="PTHR47691">
    <property type="entry name" value="REGULATOR-RELATED"/>
    <property type="match status" value="1"/>
</dbReference>
<protein>
    <submittedName>
        <fullName evidence="3">Transcriptional regulator, XRE family</fullName>
    </submittedName>
</protein>
<dbReference type="CDD" id="cd00093">
    <property type="entry name" value="HTH_XRE"/>
    <property type="match status" value="1"/>
</dbReference>
<dbReference type="SUPFAM" id="SSF48452">
    <property type="entry name" value="TPR-like"/>
    <property type="match status" value="2"/>
</dbReference>
<dbReference type="Gene3D" id="1.25.40.10">
    <property type="entry name" value="Tetratricopeptide repeat domain"/>
    <property type="match status" value="2"/>
</dbReference>
<gene>
    <name evidence="3" type="ORF">Krac_7292</name>
</gene>
<name>D6TRS4_KTERA</name>
<dbReference type="Pfam" id="PF00931">
    <property type="entry name" value="NB-ARC"/>
    <property type="match status" value="1"/>
</dbReference>
<dbReference type="InterPro" id="IPR027417">
    <property type="entry name" value="P-loop_NTPase"/>
</dbReference>
<organism evidence="3 4">
    <name type="scientific">Ktedonobacter racemifer DSM 44963</name>
    <dbReference type="NCBI Taxonomy" id="485913"/>
    <lineage>
        <taxon>Bacteria</taxon>
        <taxon>Bacillati</taxon>
        <taxon>Chloroflexota</taxon>
        <taxon>Ktedonobacteria</taxon>
        <taxon>Ktedonobacterales</taxon>
        <taxon>Ktedonobacteraceae</taxon>
        <taxon>Ktedonobacter</taxon>
    </lineage>
</organism>
<dbReference type="PROSITE" id="PS50005">
    <property type="entry name" value="TPR"/>
    <property type="match status" value="1"/>
</dbReference>
<dbReference type="PANTHER" id="PTHR47691:SF3">
    <property type="entry name" value="HTH-TYPE TRANSCRIPTIONAL REGULATOR RV0890C-RELATED"/>
    <property type="match status" value="1"/>
</dbReference>
<evidence type="ECO:0000313" key="4">
    <source>
        <dbReference type="Proteomes" id="UP000004508"/>
    </source>
</evidence>
<dbReference type="SUPFAM" id="SSF47413">
    <property type="entry name" value="lambda repressor-like DNA-binding domains"/>
    <property type="match status" value="1"/>
</dbReference>
<dbReference type="InterPro" id="IPR010982">
    <property type="entry name" value="Lambda_DNA-bd_dom_sf"/>
</dbReference>
<dbReference type="RefSeq" id="WP_007909977.1">
    <property type="nucleotide sequence ID" value="NZ_ADVG01000002.1"/>
</dbReference>
<dbReference type="EMBL" id="ADVG01000002">
    <property type="protein sequence ID" value="EFH86026.1"/>
    <property type="molecule type" value="Genomic_DNA"/>
</dbReference>
<feature type="domain" description="HTH cro/C1-type" evidence="2">
    <location>
        <begin position="8"/>
        <end position="62"/>
    </location>
</feature>
<evidence type="ECO:0000259" key="2">
    <source>
        <dbReference type="PROSITE" id="PS50943"/>
    </source>
</evidence>
<sequence>MADATMQLRHYRMQRNWTQSQLAHQLGTTFVNISRWERGETTPSLYFRQKLCELFQCTPQDLGFLSGEVTSEEDAISVTPLRQQERPALPVPQVPYALEQVVPLVGREALLSQFVSQLCGGKGVFALTGLPGVGKTSFAYALASHPEVRQHFVDGILWASLGQEPHVQEELNRWAHLLDIPLGGMRGLRTSQDWVRMLREYIGERRMLLIVDDAWTLAEAALFQVGGSRCVYLVTTRFPAIALSLGREQTTRLEELPEEEGLKLLHHLVPPLKQCALEDLRTLTNAVGGLPLALTLLGRHLYVHAHSGPPRRLQKAILSLQEDINERFQLGDPGPIRKASAQSSVGATQSLYAAISISVQDLPTKARKALRALAVFPPKPHSFSEESALAVCHYPPEVTLDPLVDSGLLESDMAGRYCLHQTVADYARLQQPLVEARRRLVCFVEEYVRQHQDEDVLLEQELVTITSTLELAQAQQWHRELLDIVFLLLPFLKRRLLHSLSHALLQKALQAARACSEQEKLGWAWFYLGENAELISELSQAKQAYQESAILARDLGCRDLLSPALIRLGEVIVSQGDHLCAEKYLIEGYEIAVEPHLRKYQCVVLQLRGEIEAWKGNIEQEQEYYLQGLELARAIQADECIGPLLQNLGVEAARRGVYEEAERYYEEGLVVALCRQDIQRQSAILMNKGMLAFQRGYLEQAIRETHVALDLARRCANSIRISSSLQNLGIFESHRGHVEEAENFFQQSLELAQSMSHSWLIYEGKCELGMHYVRHRQWTQADCTLREVLPSVREAHAPQLVAHALFGLAQIEAYYQRPQQSLAYARESLCLYAQFDHTDGHGVARWLQEQKQASVEKSVR</sequence>
<keyword evidence="1" id="KW-0802">TPR repeat</keyword>
<keyword evidence="4" id="KW-1185">Reference proteome</keyword>
<dbReference type="eggNOG" id="COG3903">
    <property type="taxonomic scope" value="Bacteria"/>
</dbReference>
<dbReference type="SMART" id="SM00028">
    <property type="entry name" value="TPR"/>
    <property type="match status" value="6"/>
</dbReference>
<dbReference type="Proteomes" id="UP000004508">
    <property type="component" value="Unassembled WGS sequence"/>
</dbReference>
<evidence type="ECO:0000256" key="1">
    <source>
        <dbReference type="PROSITE-ProRule" id="PRU00339"/>
    </source>
</evidence>
<proteinExistence type="predicted"/>
<dbReference type="PROSITE" id="PS50943">
    <property type="entry name" value="HTH_CROC1"/>
    <property type="match status" value="1"/>
</dbReference>
<dbReference type="eggNOG" id="COG0457">
    <property type="taxonomic scope" value="Bacteria"/>
</dbReference>
<dbReference type="InParanoid" id="D6TRS4"/>
<dbReference type="GO" id="GO:0043531">
    <property type="term" value="F:ADP binding"/>
    <property type="evidence" value="ECO:0007669"/>
    <property type="project" value="InterPro"/>
</dbReference>
<evidence type="ECO:0000313" key="3">
    <source>
        <dbReference type="EMBL" id="EFH86026.1"/>
    </source>
</evidence>
<dbReference type="STRING" id="485913.Krac_7292"/>
<dbReference type="PRINTS" id="PR00364">
    <property type="entry name" value="DISEASERSIST"/>
</dbReference>